<evidence type="ECO:0000313" key="10">
    <source>
        <dbReference type="EMBL" id="HEH83539.1"/>
    </source>
</evidence>
<keyword evidence="7" id="KW-0408">Iron</keyword>
<sequence length="408" mass="44182">MVKDLLEERARELGLLFAWAPLDLPPEAEARHRAWLEAGRHGGMAYLEAPERFQPKRRFPWARSALLLFAPYAYPDPGVPRGGLRVGRVARYAWVRDYHLLLGEALRELEGVARDLGLEAKGYVDHGPLPERTLAALSGTGWIGKSGYFLSQAFGVHAFLGVLLTPLEVEAAPLHPSRCGRCVRCLSACPTGALLGDGTLDARRCVSYLTIEHKGPIPPALWPGVGAWVFGCDLCGEACPWERFGRVWKGFQPEAELAHPDLLDFLRLSGRAFGKKYAGTAFLRAGRPRLARNALVVLCNLGLGEALFLEAARDPSPLVRRTALHALFRAGKGVEAFLENPDPRIRREALALLGEAPGAVDVGQNGGEPEGLEVRDHGTGVVGDLKEADLEGVRVQEEGVGPGLAGEA</sequence>
<evidence type="ECO:0000256" key="6">
    <source>
        <dbReference type="ARBA" id="ARBA00023002"/>
    </source>
</evidence>
<dbReference type="SUPFAM" id="SSF46548">
    <property type="entry name" value="alpha-helical ferredoxin"/>
    <property type="match status" value="1"/>
</dbReference>
<keyword evidence="6 10" id="KW-0560">Oxidoreductase</keyword>
<protein>
    <submittedName>
        <fullName evidence="10">tRNA epoxyqueuosine(34) reductase QueG</fullName>
        <ecNumber evidence="10">1.17.99.6</ecNumber>
    </submittedName>
</protein>
<keyword evidence="4" id="KW-0479">Metal-binding</keyword>
<evidence type="ECO:0000256" key="4">
    <source>
        <dbReference type="ARBA" id="ARBA00022723"/>
    </source>
</evidence>
<dbReference type="SUPFAM" id="SSF48371">
    <property type="entry name" value="ARM repeat"/>
    <property type="match status" value="1"/>
</dbReference>
<evidence type="ECO:0000256" key="5">
    <source>
        <dbReference type="ARBA" id="ARBA00022785"/>
    </source>
</evidence>
<dbReference type="PROSITE" id="PS51379">
    <property type="entry name" value="4FE4S_FER_2"/>
    <property type="match status" value="1"/>
</dbReference>
<dbReference type="Pfam" id="PF08331">
    <property type="entry name" value="QueG_DUF1730"/>
    <property type="match status" value="1"/>
</dbReference>
<accession>A0A7C2C312</accession>
<dbReference type="InterPro" id="IPR016024">
    <property type="entry name" value="ARM-type_fold"/>
</dbReference>
<dbReference type="Pfam" id="PF13484">
    <property type="entry name" value="Fer4_16"/>
    <property type="match status" value="1"/>
</dbReference>
<dbReference type="GO" id="GO:0052693">
    <property type="term" value="F:epoxyqueuosine reductase activity"/>
    <property type="evidence" value="ECO:0007669"/>
    <property type="project" value="UniProtKB-EC"/>
</dbReference>
<dbReference type="PANTHER" id="PTHR30002:SF4">
    <property type="entry name" value="EPOXYQUEUOSINE REDUCTASE"/>
    <property type="match status" value="1"/>
</dbReference>
<dbReference type="PROSITE" id="PS00198">
    <property type="entry name" value="4FE4S_FER_1"/>
    <property type="match status" value="1"/>
</dbReference>
<name>A0A7C2C312_9DEIN</name>
<evidence type="ECO:0000256" key="8">
    <source>
        <dbReference type="ARBA" id="ARBA00023014"/>
    </source>
</evidence>
<dbReference type="NCBIfam" id="TIGR00276">
    <property type="entry name" value="tRNA epoxyqueuosine(34) reductase QueG"/>
    <property type="match status" value="1"/>
</dbReference>
<dbReference type="InterPro" id="IPR011989">
    <property type="entry name" value="ARM-like"/>
</dbReference>
<keyword evidence="8" id="KW-0411">Iron-sulfur</keyword>
<dbReference type="InterPro" id="IPR017900">
    <property type="entry name" value="4Fe4S_Fe_S_CS"/>
</dbReference>
<organism evidence="10">
    <name type="scientific">Thermus islandicus</name>
    <dbReference type="NCBI Taxonomy" id="540988"/>
    <lineage>
        <taxon>Bacteria</taxon>
        <taxon>Thermotogati</taxon>
        <taxon>Deinococcota</taxon>
        <taxon>Deinococci</taxon>
        <taxon>Thermales</taxon>
        <taxon>Thermaceae</taxon>
        <taxon>Thermus</taxon>
    </lineage>
</organism>
<dbReference type="Gene3D" id="1.25.10.10">
    <property type="entry name" value="Leucine-rich Repeat Variant"/>
    <property type="match status" value="1"/>
</dbReference>
<keyword evidence="1" id="KW-0004">4Fe-4S</keyword>
<proteinExistence type="predicted"/>
<evidence type="ECO:0000256" key="3">
    <source>
        <dbReference type="ARBA" id="ARBA00022694"/>
    </source>
</evidence>
<keyword evidence="2" id="KW-0963">Cytoplasm</keyword>
<dbReference type="GO" id="GO:0051539">
    <property type="term" value="F:4 iron, 4 sulfur cluster binding"/>
    <property type="evidence" value="ECO:0007669"/>
    <property type="project" value="UniProtKB-KW"/>
</dbReference>
<dbReference type="InterPro" id="IPR013542">
    <property type="entry name" value="QueG_DUF1730"/>
</dbReference>
<evidence type="ECO:0000256" key="7">
    <source>
        <dbReference type="ARBA" id="ARBA00023004"/>
    </source>
</evidence>
<dbReference type="InterPro" id="IPR004453">
    <property type="entry name" value="QueG"/>
</dbReference>
<dbReference type="GO" id="GO:0008616">
    <property type="term" value="P:tRNA queuosine(34) biosynthetic process"/>
    <property type="evidence" value="ECO:0007669"/>
    <property type="project" value="UniProtKB-KW"/>
</dbReference>
<feature type="domain" description="4Fe-4S ferredoxin-type" evidence="9">
    <location>
        <begin position="170"/>
        <end position="199"/>
    </location>
</feature>
<dbReference type="EC" id="1.17.99.6" evidence="10"/>
<keyword evidence="5" id="KW-0671">Queuosine biosynthesis</keyword>
<dbReference type="GO" id="GO:0046872">
    <property type="term" value="F:metal ion binding"/>
    <property type="evidence" value="ECO:0007669"/>
    <property type="project" value="UniProtKB-KW"/>
</dbReference>
<dbReference type="PANTHER" id="PTHR30002">
    <property type="entry name" value="EPOXYQUEUOSINE REDUCTASE"/>
    <property type="match status" value="1"/>
</dbReference>
<evidence type="ECO:0000259" key="9">
    <source>
        <dbReference type="PROSITE" id="PS51379"/>
    </source>
</evidence>
<dbReference type="Gene3D" id="3.30.70.20">
    <property type="match status" value="1"/>
</dbReference>
<keyword evidence="3" id="KW-0819">tRNA processing</keyword>
<comment type="caution">
    <text evidence="10">The sequence shown here is derived from an EMBL/GenBank/DDBJ whole genome shotgun (WGS) entry which is preliminary data.</text>
</comment>
<gene>
    <name evidence="10" type="primary">queG</name>
    <name evidence="10" type="ORF">ENP73_11520</name>
</gene>
<dbReference type="InterPro" id="IPR017896">
    <property type="entry name" value="4Fe4S_Fe-S-bd"/>
</dbReference>
<reference evidence="10" key="1">
    <citation type="journal article" date="2020" name="mSystems">
        <title>Genome- and Community-Level Interaction Insights into Carbon Utilization and Element Cycling Functions of Hydrothermarchaeota in Hydrothermal Sediment.</title>
        <authorList>
            <person name="Zhou Z."/>
            <person name="Liu Y."/>
            <person name="Xu W."/>
            <person name="Pan J."/>
            <person name="Luo Z.H."/>
            <person name="Li M."/>
        </authorList>
    </citation>
    <scope>NUCLEOTIDE SEQUENCE [LARGE SCALE GENOMIC DNA]</scope>
    <source>
        <strain evidence="10">SpSt-246</strain>
    </source>
</reference>
<dbReference type="AlphaFoldDB" id="A0A7C2C312"/>
<evidence type="ECO:0000256" key="1">
    <source>
        <dbReference type="ARBA" id="ARBA00022485"/>
    </source>
</evidence>
<evidence type="ECO:0000256" key="2">
    <source>
        <dbReference type="ARBA" id="ARBA00022490"/>
    </source>
</evidence>
<dbReference type="EMBL" id="DSKL01000437">
    <property type="protein sequence ID" value="HEH83539.1"/>
    <property type="molecule type" value="Genomic_DNA"/>
</dbReference>